<gene>
    <name evidence="2" type="ORF">N7469_000192</name>
</gene>
<dbReference type="AlphaFoldDB" id="A0A9W9PC73"/>
<dbReference type="EMBL" id="JAPQKT010000001">
    <property type="protein sequence ID" value="KAJ5241865.1"/>
    <property type="molecule type" value="Genomic_DNA"/>
</dbReference>
<feature type="compositionally biased region" description="Basic and acidic residues" evidence="1">
    <location>
        <begin position="20"/>
        <end position="46"/>
    </location>
</feature>
<proteinExistence type="predicted"/>
<organism evidence="2 3">
    <name type="scientific">Penicillium citrinum</name>
    <dbReference type="NCBI Taxonomy" id="5077"/>
    <lineage>
        <taxon>Eukaryota</taxon>
        <taxon>Fungi</taxon>
        <taxon>Dikarya</taxon>
        <taxon>Ascomycota</taxon>
        <taxon>Pezizomycotina</taxon>
        <taxon>Eurotiomycetes</taxon>
        <taxon>Eurotiomycetidae</taxon>
        <taxon>Eurotiales</taxon>
        <taxon>Aspergillaceae</taxon>
        <taxon>Penicillium</taxon>
    </lineage>
</organism>
<name>A0A9W9PC73_PENCI</name>
<dbReference type="OrthoDB" id="4343518at2759"/>
<keyword evidence="3" id="KW-1185">Reference proteome</keyword>
<dbReference type="RefSeq" id="XP_056504869.1">
    <property type="nucleotide sequence ID" value="XM_056639112.1"/>
</dbReference>
<feature type="region of interest" description="Disordered" evidence="1">
    <location>
        <begin position="1"/>
        <end position="129"/>
    </location>
</feature>
<dbReference type="GeneID" id="81378279"/>
<feature type="compositionally biased region" description="Polar residues" evidence="1">
    <location>
        <begin position="86"/>
        <end position="96"/>
    </location>
</feature>
<sequence>MVDQTMLAPGPAGTSMLGERNIDAAARRGLERQSREQSLREGSAGEDKDDLQYPDYMNSDPSYSDPSRDKSESERHSHSDPVTEGLSENQTFQNESAIGDYSDGPIHSRGTKKDKGGILGRMVRKMKGN</sequence>
<reference evidence="2" key="2">
    <citation type="journal article" date="2023" name="IMA Fungus">
        <title>Comparative genomic study of the Penicillium genus elucidates a diverse pangenome and 15 lateral gene transfer events.</title>
        <authorList>
            <person name="Petersen C."/>
            <person name="Sorensen T."/>
            <person name="Nielsen M.R."/>
            <person name="Sondergaard T.E."/>
            <person name="Sorensen J.L."/>
            <person name="Fitzpatrick D.A."/>
            <person name="Frisvad J.C."/>
            <person name="Nielsen K.L."/>
        </authorList>
    </citation>
    <scope>NUCLEOTIDE SEQUENCE</scope>
    <source>
        <strain evidence="2">IBT 23319</strain>
    </source>
</reference>
<accession>A0A9W9PC73</accession>
<dbReference type="Proteomes" id="UP001147733">
    <property type="component" value="Unassembled WGS sequence"/>
</dbReference>
<comment type="caution">
    <text evidence="2">The sequence shown here is derived from an EMBL/GenBank/DDBJ whole genome shotgun (WGS) entry which is preliminary data.</text>
</comment>
<feature type="compositionally biased region" description="Basic and acidic residues" evidence="1">
    <location>
        <begin position="66"/>
        <end position="81"/>
    </location>
</feature>
<evidence type="ECO:0000313" key="3">
    <source>
        <dbReference type="Proteomes" id="UP001147733"/>
    </source>
</evidence>
<evidence type="ECO:0000256" key="1">
    <source>
        <dbReference type="SAM" id="MobiDB-lite"/>
    </source>
</evidence>
<evidence type="ECO:0000313" key="2">
    <source>
        <dbReference type="EMBL" id="KAJ5241865.1"/>
    </source>
</evidence>
<reference evidence="2" key="1">
    <citation type="submission" date="2022-11" db="EMBL/GenBank/DDBJ databases">
        <authorList>
            <person name="Petersen C."/>
        </authorList>
    </citation>
    <scope>NUCLEOTIDE SEQUENCE</scope>
    <source>
        <strain evidence="2">IBT 23319</strain>
    </source>
</reference>
<protein>
    <submittedName>
        <fullName evidence="2">Uncharacterized protein</fullName>
    </submittedName>
</protein>